<dbReference type="InterPro" id="IPR050390">
    <property type="entry name" value="C5-Methyltransferase"/>
</dbReference>
<evidence type="ECO:0000256" key="4">
    <source>
        <dbReference type="ARBA" id="ARBA00022691"/>
    </source>
</evidence>
<dbReference type="PRINTS" id="PR00105">
    <property type="entry name" value="C5METTRFRASE"/>
</dbReference>
<dbReference type="PANTHER" id="PTHR10629">
    <property type="entry name" value="CYTOSINE-SPECIFIC METHYLTRANSFERASE"/>
    <property type="match status" value="1"/>
</dbReference>
<keyword evidence="2 5" id="KW-0489">Methyltransferase</keyword>
<feature type="region of interest" description="Disordered" evidence="6">
    <location>
        <begin position="258"/>
        <end position="289"/>
    </location>
</feature>
<dbReference type="InterPro" id="IPR001525">
    <property type="entry name" value="C5_MeTfrase"/>
</dbReference>
<feature type="active site" evidence="5">
    <location>
        <position position="363"/>
    </location>
</feature>
<dbReference type="GO" id="GO:0005634">
    <property type="term" value="C:nucleus"/>
    <property type="evidence" value="ECO:0007669"/>
    <property type="project" value="TreeGrafter"/>
</dbReference>
<reference evidence="7" key="2">
    <citation type="submission" date="2023-05" db="EMBL/GenBank/DDBJ databases">
        <authorList>
            <consortium name="Lawrence Berkeley National Laboratory"/>
            <person name="Steindorff A."/>
            <person name="Hensen N."/>
            <person name="Bonometti L."/>
            <person name="Westerberg I."/>
            <person name="Brannstrom I.O."/>
            <person name="Guillou S."/>
            <person name="Cros-Aarteil S."/>
            <person name="Calhoun S."/>
            <person name="Haridas S."/>
            <person name="Kuo A."/>
            <person name="Mondo S."/>
            <person name="Pangilinan J."/>
            <person name="Riley R."/>
            <person name="Labutti K."/>
            <person name="Andreopoulos B."/>
            <person name="Lipzen A."/>
            <person name="Chen C."/>
            <person name="Yanf M."/>
            <person name="Daum C."/>
            <person name="Ng V."/>
            <person name="Clum A."/>
            <person name="Ohm R."/>
            <person name="Martin F."/>
            <person name="Silar P."/>
            <person name="Natvig D."/>
            <person name="Lalanne C."/>
            <person name="Gautier V."/>
            <person name="Ament-Velasquez S.L."/>
            <person name="Kruys A."/>
            <person name="Hutchinson M.I."/>
            <person name="Powell A.J."/>
            <person name="Barry K."/>
            <person name="Miller A.N."/>
            <person name="Grigoriev I.V."/>
            <person name="Debuchy R."/>
            <person name="Gladieux P."/>
            <person name="Thoren M.H."/>
            <person name="Johannesson H."/>
        </authorList>
    </citation>
    <scope>NUCLEOTIDE SEQUENCE</scope>
    <source>
        <strain evidence="7">CBS 359.72</strain>
    </source>
</reference>
<evidence type="ECO:0000256" key="1">
    <source>
        <dbReference type="ARBA" id="ARBA00011975"/>
    </source>
</evidence>
<reference evidence="7" key="1">
    <citation type="journal article" date="2023" name="Mol. Phylogenet. Evol.">
        <title>Genome-scale phylogeny and comparative genomics of the fungal order Sordariales.</title>
        <authorList>
            <person name="Hensen N."/>
            <person name="Bonometti L."/>
            <person name="Westerberg I."/>
            <person name="Brannstrom I.O."/>
            <person name="Guillou S."/>
            <person name="Cros-Aarteil S."/>
            <person name="Calhoun S."/>
            <person name="Haridas S."/>
            <person name="Kuo A."/>
            <person name="Mondo S."/>
            <person name="Pangilinan J."/>
            <person name="Riley R."/>
            <person name="LaButti K."/>
            <person name="Andreopoulos B."/>
            <person name="Lipzen A."/>
            <person name="Chen C."/>
            <person name="Yan M."/>
            <person name="Daum C."/>
            <person name="Ng V."/>
            <person name="Clum A."/>
            <person name="Steindorff A."/>
            <person name="Ohm R.A."/>
            <person name="Martin F."/>
            <person name="Silar P."/>
            <person name="Natvig D.O."/>
            <person name="Lalanne C."/>
            <person name="Gautier V."/>
            <person name="Ament-Velasquez S.L."/>
            <person name="Kruys A."/>
            <person name="Hutchinson M.I."/>
            <person name="Powell A.J."/>
            <person name="Barry K."/>
            <person name="Miller A.N."/>
            <person name="Grigoriev I.V."/>
            <person name="Debuchy R."/>
            <person name="Gladieux P."/>
            <person name="Hiltunen Thoren M."/>
            <person name="Johannesson H."/>
        </authorList>
    </citation>
    <scope>NUCLEOTIDE SEQUENCE</scope>
    <source>
        <strain evidence="7">CBS 359.72</strain>
    </source>
</reference>
<accession>A0AAN7CSW8</accession>
<dbReference type="GO" id="GO:0032259">
    <property type="term" value="P:methylation"/>
    <property type="evidence" value="ECO:0007669"/>
    <property type="project" value="UniProtKB-KW"/>
</dbReference>
<evidence type="ECO:0000313" key="8">
    <source>
        <dbReference type="Proteomes" id="UP001303647"/>
    </source>
</evidence>
<evidence type="ECO:0000256" key="2">
    <source>
        <dbReference type="ARBA" id="ARBA00022603"/>
    </source>
</evidence>
<dbReference type="GO" id="GO:0044027">
    <property type="term" value="P:negative regulation of gene expression via chromosomal CpG island methylation"/>
    <property type="evidence" value="ECO:0007669"/>
    <property type="project" value="TreeGrafter"/>
</dbReference>
<organism evidence="7 8">
    <name type="scientific">Corynascus novoguineensis</name>
    <dbReference type="NCBI Taxonomy" id="1126955"/>
    <lineage>
        <taxon>Eukaryota</taxon>
        <taxon>Fungi</taxon>
        <taxon>Dikarya</taxon>
        <taxon>Ascomycota</taxon>
        <taxon>Pezizomycotina</taxon>
        <taxon>Sordariomycetes</taxon>
        <taxon>Sordariomycetidae</taxon>
        <taxon>Sordariales</taxon>
        <taxon>Chaetomiaceae</taxon>
        <taxon>Corynascus</taxon>
    </lineage>
</organism>
<evidence type="ECO:0000256" key="3">
    <source>
        <dbReference type="ARBA" id="ARBA00022679"/>
    </source>
</evidence>
<sequence length="720" mass="81299">MAQIGVTANTQLDMLRAFCTSPSLEECLDHRFQLEAALEEGVSEIIDLTGEDGSQETSSRQATVLGDEAQEYSSYELPNGVLLEPGKTVQLKQPVGAFQIEFVRIKSIRRPAWELDVGIRGLGFSRNENLNGMLPCWLNEVTMVAEFHNPNAIQWEQHSLIDVKVRDILCVRELRITNAPFPEHSSRASCQTSLGRRLSQEKQGPLVCRFRFQIQYLSDHNTVPFERALIKINEEEADTDYRIPDSVNLNRWRGGKVPGGSYRPGGPSDPIFDLEQSGPEPPHLTPRQRYTAGDVFSGAGGAARGMERAGVKLEFVVDNWSHAIESLRSNFPKTRVHGMSVADYCASGETKCKVDLMHLSPPCQYFSPAHTIRGKDDETNIRAFLTCPRIVERNKPRIFTMEETFGLLLDTHQIYLHKLIRGFVELGYSMRWRCVRLSSWGVPQTRQRFLMIGSAPGEKLPPFPPYTHSKDGNGGLQPWVTPQSALAAISPTIENELHRLEPDKHFKYPRERWDPTTLAKTITCSGGQNYHWSGERDFTLLEYAVLQGFPTWHRFKGKCIKKQIGNAFSPTVVKVFYEHLINWLLVQDGFDPAAVRQEYAREGMPSDLTADNYICLDDSYETGQTRKRKHCQVVYNSTCGGNQIDADEQDDELSDTVTVRAFTEEPEPHRGGAEDDVAADLHVFRRTRDESVGVERDLALVLWQAKDGQGTENDPFVLLD</sequence>
<dbReference type="EC" id="2.1.1.37" evidence="1"/>
<dbReference type="Gene3D" id="3.40.50.150">
    <property type="entry name" value="Vaccinia Virus protein VP39"/>
    <property type="match status" value="1"/>
</dbReference>
<dbReference type="Pfam" id="PF00145">
    <property type="entry name" value="DNA_methylase"/>
    <property type="match status" value="2"/>
</dbReference>
<comment type="similarity">
    <text evidence="5">Belongs to the class I-like SAM-binding methyltransferase superfamily. C5-methyltransferase family.</text>
</comment>
<evidence type="ECO:0000256" key="6">
    <source>
        <dbReference type="SAM" id="MobiDB-lite"/>
    </source>
</evidence>
<dbReference type="InterPro" id="IPR029063">
    <property type="entry name" value="SAM-dependent_MTases_sf"/>
</dbReference>
<evidence type="ECO:0000256" key="5">
    <source>
        <dbReference type="PROSITE-ProRule" id="PRU01016"/>
    </source>
</evidence>
<dbReference type="PANTHER" id="PTHR10629:SF52">
    <property type="entry name" value="DNA (CYTOSINE-5)-METHYLTRANSFERASE 1"/>
    <property type="match status" value="1"/>
</dbReference>
<dbReference type="Proteomes" id="UP001303647">
    <property type="component" value="Unassembled WGS sequence"/>
</dbReference>
<evidence type="ECO:0000313" key="7">
    <source>
        <dbReference type="EMBL" id="KAK4247783.1"/>
    </source>
</evidence>
<keyword evidence="4 5" id="KW-0949">S-adenosyl-L-methionine</keyword>
<keyword evidence="3 5" id="KW-0808">Transferase</keyword>
<dbReference type="SUPFAM" id="SSF53335">
    <property type="entry name" value="S-adenosyl-L-methionine-dependent methyltransferases"/>
    <property type="match status" value="1"/>
</dbReference>
<dbReference type="GO" id="GO:0003886">
    <property type="term" value="F:DNA (cytosine-5-)-methyltransferase activity"/>
    <property type="evidence" value="ECO:0007669"/>
    <property type="project" value="UniProtKB-EC"/>
</dbReference>
<dbReference type="AlphaFoldDB" id="A0AAN7CSW8"/>
<dbReference type="GO" id="GO:0003677">
    <property type="term" value="F:DNA binding"/>
    <property type="evidence" value="ECO:0007669"/>
    <property type="project" value="TreeGrafter"/>
</dbReference>
<proteinExistence type="inferred from homology"/>
<protein>
    <recommendedName>
        <fullName evidence="1">DNA (cytosine-5-)-methyltransferase</fullName>
        <ecNumber evidence="1">2.1.1.37</ecNumber>
    </recommendedName>
</protein>
<comment type="caution">
    <text evidence="7">The sequence shown here is derived from an EMBL/GenBank/DDBJ whole genome shotgun (WGS) entry which is preliminary data.</text>
</comment>
<dbReference type="PROSITE" id="PS51679">
    <property type="entry name" value="SAM_MT_C5"/>
    <property type="match status" value="1"/>
</dbReference>
<dbReference type="Gene3D" id="3.90.120.10">
    <property type="entry name" value="DNA Methylase, subunit A, domain 2"/>
    <property type="match status" value="1"/>
</dbReference>
<dbReference type="EMBL" id="MU857647">
    <property type="protein sequence ID" value="KAK4247783.1"/>
    <property type="molecule type" value="Genomic_DNA"/>
</dbReference>
<gene>
    <name evidence="7" type="ORF">C7999DRAFT_40901</name>
</gene>
<name>A0AAN7CSW8_9PEZI</name>
<keyword evidence="8" id="KW-1185">Reference proteome</keyword>